<keyword evidence="8 9" id="KW-0482">Metalloprotease</keyword>
<proteinExistence type="inferred from homology"/>
<dbReference type="GO" id="GO:0006518">
    <property type="term" value="P:peptide metabolic process"/>
    <property type="evidence" value="ECO:0007669"/>
    <property type="project" value="TreeGrafter"/>
</dbReference>
<accession>A0A131YLG9</accession>
<evidence type="ECO:0000313" key="12">
    <source>
        <dbReference type="EMBL" id="JAP79280.1"/>
    </source>
</evidence>
<evidence type="ECO:0000256" key="3">
    <source>
        <dbReference type="ARBA" id="ARBA00022490"/>
    </source>
</evidence>
<dbReference type="InterPro" id="IPR001567">
    <property type="entry name" value="Pept_M3A_M3B_dom"/>
</dbReference>
<evidence type="ECO:0000256" key="9">
    <source>
        <dbReference type="RuleBase" id="RU003435"/>
    </source>
</evidence>
<dbReference type="Gene3D" id="1.10.1370.10">
    <property type="entry name" value="Neurolysin, domain 3"/>
    <property type="match status" value="1"/>
</dbReference>
<keyword evidence="6 9" id="KW-0378">Hydrolase</keyword>
<dbReference type="PANTHER" id="PTHR11804">
    <property type="entry name" value="PROTEASE M3 THIMET OLIGOPEPTIDASE-RELATED"/>
    <property type="match status" value="1"/>
</dbReference>
<evidence type="ECO:0000256" key="10">
    <source>
        <dbReference type="SAM" id="Coils"/>
    </source>
</evidence>
<organism evidence="12">
    <name type="scientific">Rhipicephalus appendiculatus</name>
    <name type="common">Brown ear tick</name>
    <dbReference type="NCBI Taxonomy" id="34631"/>
    <lineage>
        <taxon>Eukaryota</taxon>
        <taxon>Metazoa</taxon>
        <taxon>Ecdysozoa</taxon>
        <taxon>Arthropoda</taxon>
        <taxon>Chelicerata</taxon>
        <taxon>Arachnida</taxon>
        <taxon>Acari</taxon>
        <taxon>Parasitiformes</taxon>
        <taxon>Ixodida</taxon>
        <taxon>Ixodoidea</taxon>
        <taxon>Ixodidae</taxon>
        <taxon>Rhipicephalinae</taxon>
        <taxon>Rhipicephalus</taxon>
        <taxon>Rhipicephalus</taxon>
    </lineage>
</organism>
<reference evidence="12" key="1">
    <citation type="journal article" date="2016" name="Ticks Tick Borne Dis.">
        <title>De novo assembly and annotation of the salivary gland transcriptome of Rhipicephalus appendiculatus male and female ticks during blood feeding.</title>
        <authorList>
            <person name="de Castro M.H."/>
            <person name="de Klerk D."/>
            <person name="Pienaar R."/>
            <person name="Latif A.A."/>
            <person name="Rees D.J."/>
            <person name="Mans B.J."/>
        </authorList>
    </citation>
    <scope>NUCLEOTIDE SEQUENCE</scope>
    <source>
        <tissue evidence="12">Salivary glands</tissue>
    </source>
</reference>
<comment type="cofactor">
    <cofactor evidence="9">
        <name>Zn(2+)</name>
        <dbReference type="ChEBI" id="CHEBI:29105"/>
    </cofactor>
    <text evidence="9">Binds 1 zinc ion.</text>
</comment>
<name>A0A131YLG9_RHIAP</name>
<evidence type="ECO:0000256" key="8">
    <source>
        <dbReference type="ARBA" id="ARBA00023049"/>
    </source>
</evidence>
<feature type="coiled-coil region" evidence="10">
    <location>
        <begin position="221"/>
        <end position="248"/>
    </location>
</feature>
<keyword evidence="5 9" id="KW-0479">Metal-binding</keyword>
<evidence type="ECO:0000256" key="6">
    <source>
        <dbReference type="ARBA" id="ARBA00022801"/>
    </source>
</evidence>
<dbReference type="EMBL" id="GEDV01009277">
    <property type="protein sequence ID" value="JAP79280.1"/>
    <property type="molecule type" value="Transcribed_RNA"/>
</dbReference>
<dbReference type="AlphaFoldDB" id="A0A131YLG9"/>
<dbReference type="SUPFAM" id="SSF55486">
    <property type="entry name" value="Metalloproteases ('zincins'), catalytic domain"/>
    <property type="match status" value="1"/>
</dbReference>
<keyword evidence="3" id="KW-0963">Cytoplasm</keyword>
<sequence length="745" mass="85061">MLVALARIARLTSSVGTSASYFAGLSGARSACLAGALSSRRQQHAILSARCYCESSSLALDVARSRRAEPSSFSMDAEKGTAPGILRAWDFNVSPEDLHTRASKIMDECRKICDKVGALQGGEITFEAVLGEIAEGQRIFANERLYLDLPMYVSAKKELRDASAEVSSKLNEFEIEIDMRTDIFEKLLVLEKKDTSCLSPERKRFLERLIKLRKRDGLHLDAEVQKQVKQLKNDISDLEVKYNKNCNEENTVLEFTEEQLRGTPEDFIKSLEMVESGKRKVTLKHPHVMPIMKMAADPETRKKVNFACESRCVTENIPLLEKAISLRDKKAHILHYPTHADYITELLMARSAANVRRFLTELADKLQPLWAKEKKVLLELKEEECKRQGIPFDGELHCWDVAFYKNLVEERHYKVDQEKLRAYFPLDVVMKGLFGIYELLLRLKFEEIENPALWHPEVRMFKVTDSETKELLGYFFMDLFPREGKYSHFCNIPLQATCCKPDGTRQIGVVAVVCNFPKPTADKPSLLTHSDVETFFHEFGHTMHHLCSQTELVMFEGTTVERDFLECPSQMLENWCWDMESLGRMSKHYSSGEPLPKELADPLIASRLANVGQFNLRQITLAMFDLELHVKPQAETAKLFAEIQEKLLGYKPQPGTNFAANFSHLMGGYDSRYYGYLWSQVFSMDLFDTRFKKEGILNPKTGMDYRKQILEPGSTKDAEVMLRNFLGRDPRMDAFLASKGLAPPS</sequence>
<keyword evidence="4 9" id="KW-0645">Protease</keyword>
<dbReference type="FunFam" id="1.20.1050.40:FF:000001">
    <property type="entry name" value="Thimet oligopeptidase 1"/>
    <property type="match status" value="1"/>
</dbReference>
<dbReference type="Gene3D" id="3.40.390.10">
    <property type="entry name" value="Collagenase (Catalytic Domain)"/>
    <property type="match status" value="1"/>
</dbReference>
<dbReference type="GO" id="GO:0005758">
    <property type="term" value="C:mitochondrial intermembrane space"/>
    <property type="evidence" value="ECO:0007669"/>
    <property type="project" value="TreeGrafter"/>
</dbReference>
<dbReference type="GO" id="GO:0046872">
    <property type="term" value="F:metal ion binding"/>
    <property type="evidence" value="ECO:0007669"/>
    <property type="project" value="UniProtKB-UniRule"/>
</dbReference>
<comment type="similarity">
    <text evidence="2 9">Belongs to the peptidase M3 family.</text>
</comment>
<feature type="domain" description="Peptidase M3A/M3B catalytic" evidence="11">
    <location>
        <begin position="292"/>
        <end position="740"/>
    </location>
</feature>
<dbReference type="InterPro" id="IPR024077">
    <property type="entry name" value="Neurolysin/TOP_dom2"/>
</dbReference>
<keyword evidence="10" id="KW-0175">Coiled coil</keyword>
<evidence type="ECO:0000256" key="2">
    <source>
        <dbReference type="ARBA" id="ARBA00006040"/>
    </source>
</evidence>
<evidence type="ECO:0000256" key="4">
    <source>
        <dbReference type="ARBA" id="ARBA00022670"/>
    </source>
</evidence>
<comment type="subcellular location">
    <subcellularLocation>
        <location evidence="1">Cytoplasm</location>
    </subcellularLocation>
</comment>
<dbReference type="InterPro" id="IPR024079">
    <property type="entry name" value="MetalloPept_cat_dom_sf"/>
</dbReference>
<dbReference type="FunFam" id="3.40.390.10:FF:000006">
    <property type="entry name" value="Thimet oligopeptidase 1"/>
    <property type="match status" value="1"/>
</dbReference>
<evidence type="ECO:0000256" key="1">
    <source>
        <dbReference type="ARBA" id="ARBA00004496"/>
    </source>
</evidence>
<dbReference type="Gene3D" id="1.20.1050.40">
    <property type="entry name" value="Endopeptidase. Chain P, domain 1"/>
    <property type="match status" value="1"/>
</dbReference>
<keyword evidence="7 9" id="KW-0862">Zinc</keyword>
<dbReference type="CDD" id="cd06455">
    <property type="entry name" value="M3A_TOP"/>
    <property type="match status" value="1"/>
</dbReference>
<evidence type="ECO:0000259" key="11">
    <source>
        <dbReference type="Pfam" id="PF01432"/>
    </source>
</evidence>
<dbReference type="InterPro" id="IPR024080">
    <property type="entry name" value="Neurolysin/TOP_N"/>
</dbReference>
<dbReference type="InterPro" id="IPR045090">
    <property type="entry name" value="Pept_M3A_M3B"/>
</dbReference>
<evidence type="ECO:0000256" key="5">
    <source>
        <dbReference type="ARBA" id="ARBA00022723"/>
    </source>
</evidence>
<dbReference type="Pfam" id="PF01432">
    <property type="entry name" value="Peptidase_M3"/>
    <property type="match status" value="1"/>
</dbReference>
<evidence type="ECO:0000256" key="7">
    <source>
        <dbReference type="ARBA" id="ARBA00022833"/>
    </source>
</evidence>
<dbReference type="GO" id="GO:0004222">
    <property type="term" value="F:metalloendopeptidase activity"/>
    <property type="evidence" value="ECO:0007669"/>
    <property type="project" value="InterPro"/>
</dbReference>
<dbReference type="PANTHER" id="PTHR11804:SF84">
    <property type="entry name" value="SACCHAROLYSIN"/>
    <property type="match status" value="1"/>
</dbReference>
<protein>
    <submittedName>
        <fullName evidence="12">Thimet oligopeptidase</fullName>
    </submittedName>
</protein>
<dbReference type="GO" id="GO:0006508">
    <property type="term" value="P:proteolysis"/>
    <property type="evidence" value="ECO:0007669"/>
    <property type="project" value="UniProtKB-KW"/>
</dbReference>